<name>A0ABS3SJM0_9CELL</name>
<keyword evidence="1" id="KW-0812">Transmembrane</keyword>
<proteinExistence type="predicted"/>
<dbReference type="InterPro" id="IPR021315">
    <property type="entry name" value="Gap/Sap"/>
</dbReference>
<evidence type="ECO:0000313" key="3">
    <source>
        <dbReference type="Proteomes" id="UP000678317"/>
    </source>
</evidence>
<reference evidence="2 3" key="1">
    <citation type="submission" date="2021-03" db="EMBL/GenBank/DDBJ databases">
        <title>novel species in genus Cellulomonas.</title>
        <authorList>
            <person name="Zhang G."/>
        </authorList>
    </citation>
    <scope>NUCLEOTIDE SEQUENCE [LARGE SCALE GENOMIC DNA]</scope>
    <source>
        <strain evidence="3">zg-ZUI188</strain>
    </source>
</reference>
<gene>
    <name evidence="2" type="ORF">J4035_15025</name>
</gene>
<sequence length="140" mass="13802">MDWSRVVAGAALIVLGVRKWVARPRRGEAVETPAWMALLEDASTGRALGLGLLLSGANPKNIVLIGSAMAAAIETGAHDGDLALAAAVFVVIGSSTVVGAVLAHTFGGAGAAAATALDQTRSRNARCAASSAAASSAIPG</sequence>
<accession>A0ABS3SJM0</accession>
<keyword evidence="1" id="KW-1133">Transmembrane helix</keyword>
<organism evidence="2 3">
    <name type="scientific">Cellulomonas fengjieae</name>
    <dbReference type="NCBI Taxonomy" id="2819978"/>
    <lineage>
        <taxon>Bacteria</taxon>
        <taxon>Bacillati</taxon>
        <taxon>Actinomycetota</taxon>
        <taxon>Actinomycetes</taxon>
        <taxon>Micrococcales</taxon>
        <taxon>Cellulomonadaceae</taxon>
        <taxon>Cellulomonas</taxon>
    </lineage>
</organism>
<dbReference type="EMBL" id="JAGFBM010000009">
    <property type="protein sequence ID" value="MBO3085953.1"/>
    <property type="molecule type" value="Genomic_DNA"/>
</dbReference>
<dbReference type="Pfam" id="PF11139">
    <property type="entry name" value="SfLAP"/>
    <property type="match status" value="1"/>
</dbReference>
<evidence type="ECO:0000256" key="1">
    <source>
        <dbReference type="SAM" id="Phobius"/>
    </source>
</evidence>
<keyword evidence="3" id="KW-1185">Reference proteome</keyword>
<evidence type="ECO:0000313" key="2">
    <source>
        <dbReference type="EMBL" id="MBO3085953.1"/>
    </source>
</evidence>
<keyword evidence="1" id="KW-0472">Membrane</keyword>
<comment type="caution">
    <text evidence="2">The sequence shown here is derived from an EMBL/GenBank/DDBJ whole genome shotgun (WGS) entry which is preliminary data.</text>
</comment>
<dbReference type="Proteomes" id="UP000678317">
    <property type="component" value="Unassembled WGS sequence"/>
</dbReference>
<protein>
    <submittedName>
        <fullName evidence="2">GAP family protein</fullName>
    </submittedName>
</protein>
<dbReference type="RefSeq" id="WP_208290141.1">
    <property type="nucleotide sequence ID" value="NZ_CP074404.1"/>
</dbReference>
<feature type="transmembrane region" description="Helical" evidence="1">
    <location>
        <begin position="82"/>
        <end position="103"/>
    </location>
</feature>